<accession>H7EM62</accession>
<dbReference type="AlphaFoldDB" id="H7EM62"/>
<evidence type="ECO:0000313" key="1">
    <source>
        <dbReference type="EMBL" id="EIC01470.1"/>
    </source>
</evidence>
<dbReference type="PATRIC" id="fig|907348.3.peg.2017"/>
<keyword evidence="2" id="KW-1185">Reference proteome</keyword>
<dbReference type="Proteomes" id="UP000003571">
    <property type="component" value="Unassembled WGS sequence"/>
</dbReference>
<organism evidence="1 2">
    <name type="scientific">Treponema saccharophilum DSM 2985</name>
    <dbReference type="NCBI Taxonomy" id="907348"/>
    <lineage>
        <taxon>Bacteria</taxon>
        <taxon>Pseudomonadati</taxon>
        <taxon>Spirochaetota</taxon>
        <taxon>Spirochaetia</taxon>
        <taxon>Spirochaetales</taxon>
        <taxon>Treponemataceae</taxon>
        <taxon>Treponema</taxon>
    </lineage>
</organism>
<proteinExistence type="predicted"/>
<protein>
    <submittedName>
        <fullName evidence="1">Uncharacterized protein</fullName>
    </submittedName>
</protein>
<sequence>MKIQSVAEVAETAQVALQLQKIRNRLVHATEDVRDGELQKMVSFVFSNMDEIEKLLGKQESE</sequence>
<dbReference type="EMBL" id="AGRW01000050">
    <property type="protein sequence ID" value="EIC01470.1"/>
    <property type="molecule type" value="Genomic_DNA"/>
</dbReference>
<evidence type="ECO:0000313" key="2">
    <source>
        <dbReference type="Proteomes" id="UP000003571"/>
    </source>
</evidence>
<dbReference type="STRING" id="907348.TresaDRAFT_1362"/>
<gene>
    <name evidence="1" type="ORF">TresaDRAFT_1362</name>
</gene>
<name>H7EM62_9SPIR</name>
<reference evidence="1 2" key="1">
    <citation type="submission" date="2011-09" db="EMBL/GenBank/DDBJ databases">
        <title>The draft genome of Treponema saccharophilum DSM 2985.</title>
        <authorList>
            <consortium name="US DOE Joint Genome Institute (JGI-PGF)"/>
            <person name="Lucas S."/>
            <person name="Copeland A."/>
            <person name="Lapidus A."/>
            <person name="Glavina del Rio T."/>
            <person name="Dalin E."/>
            <person name="Tice H."/>
            <person name="Bruce D."/>
            <person name="Goodwin L."/>
            <person name="Pitluck S."/>
            <person name="Peters L."/>
            <person name="Kyrpides N."/>
            <person name="Mavromatis K."/>
            <person name="Ivanova N."/>
            <person name="Markowitz V."/>
            <person name="Cheng J.-F."/>
            <person name="Hugenholtz P."/>
            <person name="Woyke T."/>
            <person name="Wu D."/>
            <person name="Gronow S."/>
            <person name="Wellnitz S."/>
            <person name="Brambilla E."/>
            <person name="Klenk H.-P."/>
            <person name="Eisen J.A."/>
        </authorList>
    </citation>
    <scope>NUCLEOTIDE SEQUENCE [LARGE SCALE GENOMIC DNA]</scope>
    <source>
        <strain evidence="1 2">DSM 2985</strain>
    </source>
</reference>
<comment type="caution">
    <text evidence="1">The sequence shown here is derived from an EMBL/GenBank/DDBJ whole genome shotgun (WGS) entry which is preliminary data.</text>
</comment>